<evidence type="ECO:0000256" key="2">
    <source>
        <dbReference type="ARBA" id="ARBA00022448"/>
    </source>
</evidence>
<evidence type="ECO:0000256" key="4">
    <source>
        <dbReference type="SAM" id="SignalP"/>
    </source>
</evidence>
<dbReference type="STRING" id="366522.GCA_001548055_02356"/>
<protein>
    <submittedName>
        <fullName evidence="5">Outer membrane porin, OprD family</fullName>
    </submittedName>
</protein>
<feature type="chain" id="PRO_5013904717" evidence="4">
    <location>
        <begin position="23"/>
        <end position="412"/>
    </location>
</feature>
<proteinExistence type="inferred from homology"/>
<gene>
    <name evidence="5" type="ORF">CFH80_09470</name>
</gene>
<dbReference type="GO" id="GO:0015288">
    <property type="term" value="F:porin activity"/>
    <property type="evidence" value="ECO:0007669"/>
    <property type="project" value="TreeGrafter"/>
</dbReference>
<comment type="caution">
    <text evidence="5">The sequence shown here is derived from an EMBL/GenBank/DDBJ whole genome shotgun (WGS) entry which is preliminary data.</text>
</comment>
<organism evidence="5 6">
    <name type="scientific">Sulfurospirillum cavolei</name>
    <dbReference type="NCBI Taxonomy" id="366522"/>
    <lineage>
        <taxon>Bacteria</taxon>
        <taxon>Pseudomonadati</taxon>
        <taxon>Campylobacterota</taxon>
        <taxon>Epsilonproteobacteria</taxon>
        <taxon>Campylobacterales</taxon>
        <taxon>Sulfurospirillaceae</taxon>
        <taxon>Sulfurospirillum</taxon>
    </lineage>
</organism>
<name>A0A2D3W2D8_9BACT</name>
<comment type="similarity">
    <text evidence="1">Belongs to the outer membrane porin (Opr) (TC 1.B.25) family.</text>
</comment>
<evidence type="ECO:0000256" key="3">
    <source>
        <dbReference type="ARBA" id="ARBA00022729"/>
    </source>
</evidence>
<evidence type="ECO:0000256" key="1">
    <source>
        <dbReference type="ARBA" id="ARBA00009075"/>
    </source>
</evidence>
<dbReference type="SUPFAM" id="SSF56935">
    <property type="entry name" value="Porins"/>
    <property type="match status" value="1"/>
</dbReference>
<sequence length="412" mass="43597">MKLAKLSLAAIVVAGLTSGSFAADTLADAFKNGKVSGELRAYYFDRDTGDANTGTAKKGNASIFNTGVVLGYVSDSLYGFKFGATMQSNFAPFADKDAKNLFKGDEYGSGAVLSEAYLQYTIGQTTAKIGRQFISTPLVAGSGSRMIKQSFEGATIVNTDLPQTTLVAGYVDKYQNRTLTQTSSSETGVPEFAQVGQKGDGAYTLLAINKSIPGLTVTGQWAEVTDEEDVYYAELAYAGKAGDFAYGFSGQYDVINFDNAMSREDSGFYGLKASIGFSGLNTYVAYTKVDKDGNADTIATSGNAGVGSGSDIIYTANVIGSGNYSADAKAYAIDSNYAINAQAKIGARYVSVDLPQAAGAKSKDYNTLDFYASYAFEGALKGFVLEAQYEDLSADSGAKDTNEFRFKAAYKF</sequence>
<dbReference type="Proteomes" id="UP000231638">
    <property type="component" value="Unassembled WGS sequence"/>
</dbReference>
<dbReference type="GO" id="GO:0016020">
    <property type="term" value="C:membrane"/>
    <property type="evidence" value="ECO:0007669"/>
    <property type="project" value="InterPro"/>
</dbReference>
<evidence type="ECO:0000313" key="5">
    <source>
        <dbReference type="EMBL" id="DAB35562.1"/>
    </source>
</evidence>
<dbReference type="AlphaFoldDB" id="A0A2D3W2D8"/>
<keyword evidence="2" id="KW-0813">Transport</keyword>
<reference evidence="5 6" key="1">
    <citation type="journal article" date="2017" name="Front. Microbiol.">
        <title>Comparative Genomic Analysis of the Class Epsilonproteobacteria and Proposed Reclassification to Epsilonbacteraeota (phyl. nov.).</title>
        <authorList>
            <person name="Waite D.W."/>
            <person name="Vanwonterghem I."/>
            <person name="Rinke C."/>
            <person name="Parks D.H."/>
            <person name="Zhang Y."/>
            <person name="Takai K."/>
            <person name="Sievert S.M."/>
            <person name="Simon J."/>
            <person name="Campbell B.J."/>
            <person name="Hanson T.E."/>
            <person name="Woyke T."/>
            <person name="Klotz M.G."/>
            <person name="Hugenholtz P."/>
        </authorList>
    </citation>
    <scope>NUCLEOTIDE SEQUENCE [LARGE SCALE GENOMIC DNA]</scope>
    <source>
        <strain evidence="5">UBA11420</strain>
    </source>
</reference>
<dbReference type="Pfam" id="PF03573">
    <property type="entry name" value="OprD"/>
    <property type="match status" value="1"/>
</dbReference>
<dbReference type="EMBL" id="DLUG01000246">
    <property type="protein sequence ID" value="DAB35562.1"/>
    <property type="molecule type" value="Genomic_DNA"/>
</dbReference>
<dbReference type="PANTHER" id="PTHR34596">
    <property type="entry name" value="CHITOPORIN"/>
    <property type="match status" value="1"/>
</dbReference>
<dbReference type="PANTHER" id="PTHR34596:SF2">
    <property type="entry name" value="CHITOPORIN"/>
    <property type="match status" value="1"/>
</dbReference>
<evidence type="ECO:0000313" key="6">
    <source>
        <dbReference type="Proteomes" id="UP000231638"/>
    </source>
</evidence>
<feature type="signal peptide" evidence="4">
    <location>
        <begin position="1"/>
        <end position="22"/>
    </location>
</feature>
<dbReference type="Gene3D" id="2.40.160.10">
    <property type="entry name" value="Porin"/>
    <property type="match status" value="1"/>
</dbReference>
<dbReference type="InterPro" id="IPR023614">
    <property type="entry name" value="Porin_dom_sf"/>
</dbReference>
<accession>A0A2D3W2D8</accession>
<keyword evidence="3 4" id="KW-0732">Signal</keyword>
<dbReference type="InterPro" id="IPR005318">
    <property type="entry name" value="OM_porin_bac"/>
</dbReference>